<organism evidence="7 8">
    <name type="scientific">Dorea amylophila</name>
    <dbReference type="NCBI Taxonomy" id="2981789"/>
    <lineage>
        <taxon>Bacteria</taxon>
        <taxon>Bacillati</taxon>
        <taxon>Bacillota</taxon>
        <taxon>Clostridia</taxon>
        <taxon>Lachnospirales</taxon>
        <taxon>Lachnospiraceae</taxon>
        <taxon>Dorea</taxon>
    </lineage>
</organism>
<proteinExistence type="inferred from homology"/>
<keyword evidence="1 4" id="KW-0489">Methyltransferase</keyword>
<evidence type="ECO:0000256" key="5">
    <source>
        <dbReference type="PROSITE-ProRule" id="PRU10015"/>
    </source>
</evidence>
<gene>
    <name evidence="7" type="primary">rlmD</name>
    <name evidence="7" type="ORF">ACIF0M_05470</name>
</gene>
<dbReference type="InterPro" id="IPR030390">
    <property type="entry name" value="MeTrfase_TrmA_AS"/>
</dbReference>
<feature type="active site" evidence="5">
    <location>
        <position position="382"/>
    </location>
</feature>
<reference evidence="7 8" key="1">
    <citation type="submission" date="2024-08" db="EMBL/GenBank/DDBJ databases">
        <authorList>
            <person name="Vancuren S.J."/>
            <person name="Allen-Vercoe E."/>
        </authorList>
    </citation>
    <scope>NUCLEOTIDE SEQUENCE [LARGE SCALE GENOMIC DNA]</scope>
    <source>
        <strain evidence="7 8">16-6-I_42_FAA</strain>
    </source>
</reference>
<evidence type="ECO:0000256" key="1">
    <source>
        <dbReference type="ARBA" id="ARBA00022603"/>
    </source>
</evidence>
<dbReference type="GO" id="GO:0032259">
    <property type="term" value="P:methylation"/>
    <property type="evidence" value="ECO:0007669"/>
    <property type="project" value="UniProtKB-KW"/>
</dbReference>
<feature type="binding site" evidence="4">
    <location>
        <position position="286"/>
    </location>
    <ligand>
        <name>S-adenosyl-L-methionine</name>
        <dbReference type="ChEBI" id="CHEBI:59789"/>
    </ligand>
</feature>
<feature type="binding site" evidence="4">
    <location>
        <position position="257"/>
    </location>
    <ligand>
        <name>S-adenosyl-L-methionine</name>
        <dbReference type="ChEBI" id="CHEBI:59789"/>
    </ligand>
</feature>
<dbReference type="PROSITE" id="PS51687">
    <property type="entry name" value="SAM_MT_RNA_M5U"/>
    <property type="match status" value="1"/>
</dbReference>
<dbReference type="PANTHER" id="PTHR11061:SF30">
    <property type="entry name" value="TRNA (URACIL(54)-C(5))-METHYLTRANSFERASE"/>
    <property type="match status" value="1"/>
</dbReference>
<dbReference type="SUPFAM" id="SSF53335">
    <property type="entry name" value="S-adenosyl-L-methionine-dependent methyltransferases"/>
    <property type="match status" value="1"/>
</dbReference>
<comment type="caution">
    <text evidence="7">The sequence shown here is derived from an EMBL/GenBank/DDBJ whole genome shotgun (WGS) entry which is preliminary data.</text>
</comment>
<dbReference type="RefSeq" id="WP_396569405.1">
    <property type="nucleotide sequence ID" value="NZ_JBITRD010000007.1"/>
</dbReference>
<evidence type="ECO:0000256" key="3">
    <source>
        <dbReference type="ARBA" id="ARBA00022691"/>
    </source>
</evidence>
<dbReference type="GO" id="GO:0008168">
    <property type="term" value="F:methyltransferase activity"/>
    <property type="evidence" value="ECO:0007669"/>
    <property type="project" value="UniProtKB-KW"/>
</dbReference>
<dbReference type="EMBL" id="JBITRD010000007">
    <property type="protein sequence ID" value="MFI7844992.1"/>
    <property type="molecule type" value="Genomic_DNA"/>
</dbReference>
<feature type="region of interest" description="Disordered" evidence="6">
    <location>
        <begin position="1"/>
        <end position="47"/>
    </location>
</feature>
<dbReference type="PROSITE" id="PS01230">
    <property type="entry name" value="TRMA_1"/>
    <property type="match status" value="1"/>
</dbReference>
<evidence type="ECO:0000256" key="2">
    <source>
        <dbReference type="ARBA" id="ARBA00022679"/>
    </source>
</evidence>
<protein>
    <submittedName>
        <fullName evidence="7">23S rRNA (Uracil(1939)-C(5))-methyltransferase RlmD</fullName>
        <ecNumber evidence="7">2.1.1.190</ecNumber>
    </submittedName>
</protein>
<feature type="binding site" evidence="4">
    <location>
        <position position="307"/>
    </location>
    <ligand>
        <name>S-adenosyl-L-methionine</name>
        <dbReference type="ChEBI" id="CHEBI:59789"/>
    </ligand>
</feature>
<dbReference type="Gene3D" id="3.40.50.150">
    <property type="entry name" value="Vaccinia Virus protein VP39"/>
    <property type="match status" value="1"/>
</dbReference>
<feature type="active site" description="Nucleophile" evidence="4">
    <location>
        <position position="382"/>
    </location>
</feature>
<keyword evidence="3 4" id="KW-0949">S-adenosyl-L-methionine</keyword>
<dbReference type="EC" id="2.1.1.190" evidence="7"/>
<name>A0ABW8AZJ0_9FIRM</name>
<comment type="similarity">
    <text evidence="4">Belongs to the class I-like SAM-binding methyltransferase superfamily. RNA M5U methyltransferase family.</text>
</comment>
<dbReference type="CDD" id="cd02440">
    <property type="entry name" value="AdoMet_MTases"/>
    <property type="match status" value="1"/>
</dbReference>
<evidence type="ECO:0000313" key="8">
    <source>
        <dbReference type="Proteomes" id="UP001614216"/>
    </source>
</evidence>
<dbReference type="Pfam" id="PF05958">
    <property type="entry name" value="tRNA_U5-meth_tr"/>
    <property type="match status" value="1"/>
</dbReference>
<sequence length="430" mass="48174">MRSQKTSSDRPKKNASATAVRNARKCAGQSGQKSKVQKNKKQTQNQTSACKIDKKCGGCQFQKMPYKEQLKRKQKQEEKLLGGFCKVSPIIGMEHPYFYRNKVHAVFDHDRKGNVISGIYAEGTHRVIAVEECLIEDKKSQEIIRTIRELLPSFKIKTYNEDTGYGLLRHVLIRRGFETGEIMVVLVLGSPILPSKNNFVKALRKVHPEITTVVLNVNNKQTSMVLGEKEKPIYGPGFIKDRLCGCTFRISPKSFYQVNPVQTEILYNTAMDYAELTGKETVIDAYCGTGTIGLIAARNAKRVIGVELNKDAVKDARINAKENGIKNAEIYAGDAGRFMVDMASKNQKADVVFMDPPRAGSDEKFLSSVIKLGPKRVVYVSCNPETLARDLKYLTGNGYQAVKIQPVDNFPFCDHIETVVKLVKKQAVWI</sequence>
<keyword evidence="8" id="KW-1185">Reference proteome</keyword>
<evidence type="ECO:0000256" key="4">
    <source>
        <dbReference type="PROSITE-ProRule" id="PRU01024"/>
    </source>
</evidence>
<dbReference type="Proteomes" id="UP001614216">
    <property type="component" value="Unassembled WGS sequence"/>
</dbReference>
<feature type="binding site" evidence="4">
    <location>
        <position position="355"/>
    </location>
    <ligand>
        <name>S-adenosyl-L-methionine</name>
        <dbReference type="ChEBI" id="CHEBI:59789"/>
    </ligand>
</feature>
<accession>A0ABW8AZJ0</accession>
<dbReference type="InterPro" id="IPR029063">
    <property type="entry name" value="SAM-dependent_MTases_sf"/>
</dbReference>
<dbReference type="NCBIfam" id="TIGR00479">
    <property type="entry name" value="rumA"/>
    <property type="match status" value="1"/>
</dbReference>
<evidence type="ECO:0000313" key="7">
    <source>
        <dbReference type="EMBL" id="MFI7844992.1"/>
    </source>
</evidence>
<dbReference type="Gene3D" id="2.40.50.1070">
    <property type="match status" value="1"/>
</dbReference>
<dbReference type="PANTHER" id="PTHR11061">
    <property type="entry name" value="RNA M5U METHYLTRANSFERASE"/>
    <property type="match status" value="1"/>
</dbReference>
<dbReference type="InterPro" id="IPR010280">
    <property type="entry name" value="U5_MeTrfase_fam"/>
</dbReference>
<evidence type="ECO:0000256" key="6">
    <source>
        <dbReference type="SAM" id="MobiDB-lite"/>
    </source>
</evidence>
<keyword evidence="2 4" id="KW-0808">Transferase</keyword>